<keyword evidence="3 6" id="KW-0479">Metal-binding</keyword>
<comment type="cofactor">
    <cofactor evidence="6">
        <name>heme</name>
        <dbReference type="ChEBI" id="CHEBI:30413"/>
    </cofactor>
</comment>
<evidence type="ECO:0000256" key="1">
    <source>
        <dbReference type="ARBA" id="ARBA00010617"/>
    </source>
</evidence>
<comment type="similarity">
    <text evidence="1">Belongs to the cytochrome P450 family.</text>
</comment>
<protein>
    <submittedName>
        <fullName evidence="7">Fatty-acid peroxygenase</fullName>
    </submittedName>
</protein>
<accession>A0A2V3W9X9</accession>
<dbReference type="PANTHER" id="PTHR24302">
    <property type="entry name" value="CYTOCHROME P450 FAMILY 3"/>
    <property type="match status" value="1"/>
</dbReference>
<gene>
    <name evidence="7" type="ORF">DFR56_101258</name>
</gene>
<evidence type="ECO:0000256" key="4">
    <source>
        <dbReference type="ARBA" id="ARBA00023002"/>
    </source>
</evidence>
<dbReference type="CDD" id="cd11067">
    <property type="entry name" value="CYP152"/>
    <property type="match status" value="1"/>
</dbReference>
<proteinExistence type="inferred from homology"/>
<dbReference type="RefSeq" id="WP_242694719.1">
    <property type="nucleotide sequence ID" value="NZ_JADIJL010000014.1"/>
</dbReference>
<evidence type="ECO:0000256" key="6">
    <source>
        <dbReference type="PIRSR" id="PIRSR602401-1"/>
    </source>
</evidence>
<dbReference type="InterPro" id="IPR050705">
    <property type="entry name" value="Cytochrome_P450_3A"/>
</dbReference>
<dbReference type="GO" id="GO:0016705">
    <property type="term" value="F:oxidoreductase activity, acting on paired donors, with incorporation or reduction of molecular oxygen"/>
    <property type="evidence" value="ECO:0007669"/>
    <property type="project" value="InterPro"/>
</dbReference>
<dbReference type="GO" id="GO:0005506">
    <property type="term" value="F:iron ion binding"/>
    <property type="evidence" value="ECO:0007669"/>
    <property type="project" value="InterPro"/>
</dbReference>
<name>A0A2V3W9X9_9BACI</name>
<feature type="binding site" description="axial binding residue" evidence="6">
    <location>
        <position position="376"/>
    </location>
    <ligand>
        <name>heme</name>
        <dbReference type="ChEBI" id="CHEBI:30413"/>
    </ligand>
    <ligandPart>
        <name>Fe</name>
        <dbReference type="ChEBI" id="CHEBI:18248"/>
    </ligandPart>
</feature>
<dbReference type="Pfam" id="PF00067">
    <property type="entry name" value="p450"/>
    <property type="match status" value="1"/>
</dbReference>
<evidence type="ECO:0000313" key="8">
    <source>
        <dbReference type="Proteomes" id="UP000247978"/>
    </source>
</evidence>
<keyword evidence="5 6" id="KW-0408">Iron</keyword>
<dbReference type="SUPFAM" id="SSF48264">
    <property type="entry name" value="Cytochrome P450"/>
    <property type="match status" value="1"/>
</dbReference>
<dbReference type="Gene3D" id="1.10.630.10">
    <property type="entry name" value="Cytochrome P450"/>
    <property type="match status" value="1"/>
</dbReference>
<dbReference type="InterPro" id="IPR036396">
    <property type="entry name" value="Cyt_P450_sf"/>
</dbReference>
<dbReference type="AlphaFoldDB" id="A0A2V3W9X9"/>
<keyword evidence="2 6" id="KW-0349">Heme</keyword>
<dbReference type="PANTHER" id="PTHR24302:SF15">
    <property type="entry name" value="FATTY-ACID PEROXYGENASE"/>
    <property type="match status" value="1"/>
</dbReference>
<organism evidence="7 8">
    <name type="scientific">Pseudogracilibacillus auburnensis</name>
    <dbReference type="NCBI Taxonomy" id="1494959"/>
    <lineage>
        <taxon>Bacteria</taxon>
        <taxon>Bacillati</taxon>
        <taxon>Bacillota</taxon>
        <taxon>Bacilli</taxon>
        <taxon>Bacillales</taxon>
        <taxon>Bacillaceae</taxon>
        <taxon>Pseudogracilibacillus</taxon>
    </lineage>
</organism>
<evidence type="ECO:0000313" key="7">
    <source>
        <dbReference type="EMBL" id="PXW90346.1"/>
    </source>
</evidence>
<dbReference type="InterPro" id="IPR001128">
    <property type="entry name" value="Cyt_P450"/>
</dbReference>
<dbReference type="EMBL" id="QJJQ01000001">
    <property type="protein sequence ID" value="PXW90346.1"/>
    <property type="molecule type" value="Genomic_DNA"/>
</dbReference>
<dbReference type="GO" id="GO:0020037">
    <property type="term" value="F:heme binding"/>
    <property type="evidence" value="ECO:0007669"/>
    <property type="project" value="InterPro"/>
</dbReference>
<keyword evidence="8" id="KW-1185">Reference proteome</keyword>
<comment type="caution">
    <text evidence="7">The sequence shown here is derived from an EMBL/GenBank/DDBJ whole genome shotgun (WGS) entry which is preliminary data.</text>
</comment>
<dbReference type="InterPro" id="IPR002401">
    <property type="entry name" value="Cyt_P450_E_grp-I"/>
</dbReference>
<sequence length="430" mass="50057">MVSPIERCDYFMTLRIEIPRDEQIDSTLCLLKEGYRFIPNRRRKLQSDLFETTLYGQKVICMSGKEAAEVFYQTDYFKRKGAAPKRIQKTLFGEHGVQTLDDESHKRRKALFMSLFTPEHLDTLKQITSTCWEQAFLTLEPKSEINLFEEAKKIMCQVACQWANVPLKATEIENVANDLWSLVDAFGAVGVRYWQGRVARKRCERWIEKIISSVRSGITQVEKNTPLFNIAFYNEQDGKNLDIKVAAVELINILRPIVAISLYITFGALALYQYPKVKKRLQQSEDDYTRMFTQEVRRFYPFTPFVGARVRNEFVWSGHLFKPNTLVLLDVYGMNHDHRIWGNPSEFAPERFAEKNVTKYNFIPQGGGEFIKNHRCAGEIVTITVMEQSFDFLARKLSYTVPKQKLDVSLNRMPPMLKTGFIMTDLTRRE</sequence>
<evidence type="ECO:0000256" key="5">
    <source>
        <dbReference type="ARBA" id="ARBA00023004"/>
    </source>
</evidence>
<keyword evidence="4" id="KW-0560">Oxidoreductase</keyword>
<reference evidence="7 8" key="1">
    <citation type="submission" date="2018-05" db="EMBL/GenBank/DDBJ databases">
        <title>Genomic Encyclopedia of Type Strains, Phase IV (KMG-IV): sequencing the most valuable type-strain genomes for metagenomic binning, comparative biology and taxonomic classification.</title>
        <authorList>
            <person name="Goeker M."/>
        </authorList>
    </citation>
    <scope>NUCLEOTIDE SEQUENCE [LARGE SCALE GENOMIC DNA]</scope>
    <source>
        <strain evidence="7 8">DSM 28556</strain>
    </source>
</reference>
<evidence type="ECO:0000256" key="2">
    <source>
        <dbReference type="ARBA" id="ARBA00022617"/>
    </source>
</evidence>
<dbReference type="PRINTS" id="PR00463">
    <property type="entry name" value="EP450I"/>
</dbReference>
<dbReference type="Proteomes" id="UP000247978">
    <property type="component" value="Unassembled WGS sequence"/>
</dbReference>
<dbReference type="GO" id="GO:0004497">
    <property type="term" value="F:monooxygenase activity"/>
    <property type="evidence" value="ECO:0007669"/>
    <property type="project" value="InterPro"/>
</dbReference>
<evidence type="ECO:0000256" key="3">
    <source>
        <dbReference type="ARBA" id="ARBA00022723"/>
    </source>
</evidence>